<keyword evidence="11" id="KW-1185">Reference proteome</keyword>
<dbReference type="PROSITE" id="PS00737">
    <property type="entry name" value="THIOLASE_2"/>
    <property type="match status" value="1"/>
</dbReference>
<dbReference type="GeneID" id="30149845"/>
<evidence type="ECO:0000256" key="7">
    <source>
        <dbReference type="RuleBase" id="RU003557"/>
    </source>
</evidence>
<dbReference type="PIRSF" id="PIRSF000429">
    <property type="entry name" value="Ac-CoA_Ac_transf"/>
    <property type="match status" value="1"/>
</dbReference>
<dbReference type="InterPro" id="IPR016039">
    <property type="entry name" value="Thiolase-like"/>
</dbReference>
<evidence type="ECO:0000259" key="9">
    <source>
        <dbReference type="Pfam" id="PF02803"/>
    </source>
</evidence>
<dbReference type="SUPFAM" id="SSF53901">
    <property type="entry name" value="Thiolase-like"/>
    <property type="match status" value="2"/>
</dbReference>
<dbReference type="NCBIfam" id="TIGR01930">
    <property type="entry name" value="AcCoA-C-Actrans"/>
    <property type="match status" value="1"/>
</dbReference>
<feature type="domain" description="Thiolase C-terminal" evidence="9">
    <location>
        <begin position="281"/>
        <end position="404"/>
    </location>
</feature>
<reference evidence="11" key="1">
    <citation type="submission" date="2016-05" db="EMBL/GenBank/DDBJ databases">
        <title>Comparative genomics of biotechnologically important yeasts.</title>
        <authorList>
            <consortium name="DOE Joint Genome Institute"/>
            <person name="Riley R."/>
            <person name="Haridas S."/>
            <person name="Wolfe K.H."/>
            <person name="Lopes M.R."/>
            <person name="Hittinger C.T."/>
            <person name="Goker M."/>
            <person name="Salamov A."/>
            <person name="Wisecaver J."/>
            <person name="Long T.M."/>
            <person name="Aerts A.L."/>
            <person name="Barry K."/>
            <person name="Choi C."/>
            <person name="Clum A."/>
            <person name="Coughlan A.Y."/>
            <person name="Deshpande S."/>
            <person name="Douglass A.P."/>
            <person name="Hanson S.J."/>
            <person name="Klenk H.-P."/>
            <person name="Labutti K."/>
            <person name="Lapidus A."/>
            <person name="Lindquist E."/>
            <person name="Lipzen A."/>
            <person name="Meier-Kolthoff J.P."/>
            <person name="Ohm R.A."/>
            <person name="Otillar R.P."/>
            <person name="Pangilinan J."/>
            <person name="Peng Y."/>
            <person name="Rokas A."/>
            <person name="Rosa C.A."/>
            <person name="Scheuner C."/>
            <person name="Sibirny A.A."/>
            <person name="Slot J.C."/>
            <person name="Stielow J.B."/>
            <person name="Sun H."/>
            <person name="Kurtzman C.P."/>
            <person name="Blackwell M."/>
            <person name="Grigoriev I.V."/>
            <person name="Jeffries T.W."/>
        </authorList>
    </citation>
    <scope>NUCLEOTIDE SEQUENCE [LARGE SCALE GENOMIC DNA]</scope>
    <source>
        <strain evidence="11">NRRL Y-12698</strain>
    </source>
</reference>
<keyword evidence="4 7" id="KW-0012">Acyltransferase</keyword>
<evidence type="ECO:0000256" key="1">
    <source>
        <dbReference type="ARBA" id="ARBA00010982"/>
    </source>
</evidence>
<dbReference type="PANTHER" id="PTHR18919:SF165">
    <property type="entry name" value="ACETYL-COA ACETYLTRANSFERASE"/>
    <property type="match status" value="1"/>
</dbReference>
<dbReference type="GO" id="GO:0006635">
    <property type="term" value="P:fatty acid beta-oxidation"/>
    <property type="evidence" value="ECO:0007669"/>
    <property type="project" value="TreeGrafter"/>
</dbReference>
<dbReference type="Gene3D" id="3.40.47.10">
    <property type="match status" value="1"/>
</dbReference>
<dbReference type="InterPro" id="IPR020615">
    <property type="entry name" value="Thiolase_acyl_enz_int_AS"/>
</dbReference>
<dbReference type="RefSeq" id="XP_018983216.1">
    <property type="nucleotide sequence ID" value="XM_019131992.1"/>
</dbReference>
<name>A0A1E3QJT3_9ASCO</name>
<feature type="active site" description="Acyl-thioester intermediate" evidence="6">
    <location>
        <position position="96"/>
    </location>
</feature>
<feature type="domain" description="Thiolase N-terminal" evidence="8">
    <location>
        <begin position="11"/>
        <end position="273"/>
    </location>
</feature>
<keyword evidence="3 7" id="KW-0808">Transferase</keyword>
<sequence length="415" mass="42969">MPVKLSQIDPIYIVAVARTPLGSFQGGLSSLGYKDLGIHAVKAALAQVPQILPAQVDEIIFGAVLQANLGQNPARQVALGSGLGKHTVATTVNKVCASGMKTIIMAAQSIITGSADIVVAGGAESMSNAPYYLPDARKGARYGNSVAIDGIQRDGLSDAYDGSLMGVCGEDCARKHNFSREEQDQFAIDSYKKAQQAHQKGKYAKEIAPVTIKGARGKPDQVITIDEEVPKLNEAKLKLLNPAFVPKGAKGTITAGNAPPISDGGAAVIVCSAAKVRELGLKPIAVIRGWGEAERIPIEFPEAPSDAVVKALAHAGDLSVKDIDFVELNEAFAVVGLANTKILGLRKELVNVYGGAVAMGHPIGCSGARIVITLTSVLRQEGGKIGVAGICNGGGGASAIVIERVEEADGVPSRL</sequence>
<dbReference type="GO" id="GO:0005739">
    <property type="term" value="C:mitochondrion"/>
    <property type="evidence" value="ECO:0007669"/>
    <property type="project" value="TreeGrafter"/>
</dbReference>
<dbReference type="FunFam" id="3.40.47.10:FF:000007">
    <property type="entry name" value="acetyl-CoA acetyltransferase, mitochondrial"/>
    <property type="match status" value="1"/>
</dbReference>
<evidence type="ECO:0000256" key="4">
    <source>
        <dbReference type="ARBA" id="ARBA00023315"/>
    </source>
</evidence>
<organism evidence="10 11">
    <name type="scientific">Babjeviella inositovora NRRL Y-12698</name>
    <dbReference type="NCBI Taxonomy" id="984486"/>
    <lineage>
        <taxon>Eukaryota</taxon>
        <taxon>Fungi</taxon>
        <taxon>Dikarya</taxon>
        <taxon>Ascomycota</taxon>
        <taxon>Saccharomycotina</taxon>
        <taxon>Pichiomycetes</taxon>
        <taxon>Serinales incertae sedis</taxon>
        <taxon>Babjeviella</taxon>
    </lineage>
</organism>
<feature type="active site" description="Proton acceptor" evidence="6">
    <location>
        <position position="361"/>
    </location>
</feature>
<dbReference type="Proteomes" id="UP000094336">
    <property type="component" value="Unassembled WGS sequence"/>
</dbReference>
<evidence type="ECO:0000313" key="10">
    <source>
        <dbReference type="EMBL" id="ODQ77888.1"/>
    </source>
</evidence>
<proteinExistence type="inferred from homology"/>
<feature type="active site" description="Proton acceptor" evidence="6">
    <location>
        <position position="391"/>
    </location>
</feature>
<dbReference type="InterPro" id="IPR002155">
    <property type="entry name" value="Thiolase"/>
</dbReference>
<gene>
    <name evidence="10" type="ORF">BABINDRAFT_40797</name>
</gene>
<evidence type="ECO:0000256" key="6">
    <source>
        <dbReference type="PIRSR" id="PIRSR000429-1"/>
    </source>
</evidence>
<evidence type="ECO:0000256" key="2">
    <source>
        <dbReference type="ARBA" id="ARBA00012705"/>
    </source>
</evidence>
<evidence type="ECO:0000256" key="3">
    <source>
        <dbReference type="ARBA" id="ARBA00022679"/>
    </source>
</evidence>
<evidence type="ECO:0000313" key="11">
    <source>
        <dbReference type="Proteomes" id="UP000094336"/>
    </source>
</evidence>
<dbReference type="InterPro" id="IPR020617">
    <property type="entry name" value="Thiolase_C"/>
</dbReference>
<comment type="pathway">
    <text evidence="5">Metabolic intermediate biosynthesis; (R)-mevalonate biosynthesis; (R)-mevalonate from acetyl-CoA: step 1/3.</text>
</comment>
<evidence type="ECO:0000256" key="5">
    <source>
        <dbReference type="ARBA" id="ARBA00037924"/>
    </source>
</evidence>
<dbReference type="Pfam" id="PF00108">
    <property type="entry name" value="Thiolase_N"/>
    <property type="match status" value="1"/>
</dbReference>
<dbReference type="STRING" id="984486.A0A1E3QJT3"/>
<protein>
    <recommendedName>
        <fullName evidence="2">acetyl-CoA C-acetyltransferase</fullName>
        <ecNumber evidence="2">2.3.1.9</ecNumber>
    </recommendedName>
</protein>
<dbReference type="GO" id="GO:0006696">
    <property type="term" value="P:ergosterol biosynthetic process"/>
    <property type="evidence" value="ECO:0007669"/>
    <property type="project" value="TreeGrafter"/>
</dbReference>
<dbReference type="EC" id="2.3.1.9" evidence="2"/>
<dbReference type="Pfam" id="PF02803">
    <property type="entry name" value="Thiolase_C"/>
    <property type="match status" value="1"/>
</dbReference>
<dbReference type="InterPro" id="IPR020610">
    <property type="entry name" value="Thiolase_AS"/>
</dbReference>
<dbReference type="InterPro" id="IPR020616">
    <property type="entry name" value="Thiolase_N"/>
</dbReference>
<dbReference type="PANTHER" id="PTHR18919">
    <property type="entry name" value="ACETYL-COA C-ACYLTRANSFERASE"/>
    <property type="match status" value="1"/>
</dbReference>
<dbReference type="CDD" id="cd00751">
    <property type="entry name" value="thiolase"/>
    <property type="match status" value="1"/>
</dbReference>
<dbReference type="PROSITE" id="PS00098">
    <property type="entry name" value="THIOLASE_1"/>
    <property type="match status" value="1"/>
</dbReference>
<accession>A0A1E3QJT3</accession>
<dbReference type="PROSITE" id="PS00099">
    <property type="entry name" value="THIOLASE_3"/>
    <property type="match status" value="1"/>
</dbReference>
<evidence type="ECO:0000259" key="8">
    <source>
        <dbReference type="Pfam" id="PF00108"/>
    </source>
</evidence>
<comment type="similarity">
    <text evidence="1 7">Belongs to the thiolase-like superfamily. Thiolase family.</text>
</comment>
<dbReference type="EMBL" id="KV454438">
    <property type="protein sequence ID" value="ODQ77888.1"/>
    <property type="molecule type" value="Genomic_DNA"/>
</dbReference>
<dbReference type="InterPro" id="IPR020613">
    <property type="entry name" value="Thiolase_CS"/>
</dbReference>
<dbReference type="OrthoDB" id="5404651at2759"/>
<dbReference type="AlphaFoldDB" id="A0A1E3QJT3"/>
<dbReference type="GO" id="GO:0003985">
    <property type="term" value="F:acetyl-CoA C-acetyltransferase activity"/>
    <property type="evidence" value="ECO:0007669"/>
    <property type="project" value="UniProtKB-EC"/>
</dbReference>